<feature type="signal peptide" evidence="1">
    <location>
        <begin position="1"/>
        <end position="23"/>
    </location>
</feature>
<evidence type="ECO:0000256" key="1">
    <source>
        <dbReference type="SAM" id="SignalP"/>
    </source>
</evidence>
<evidence type="ECO:0000313" key="3">
    <source>
        <dbReference type="Proteomes" id="UP001223720"/>
    </source>
</evidence>
<keyword evidence="2" id="KW-0614">Plasmid</keyword>
<keyword evidence="1" id="KW-0732">Signal</keyword>
<name>A0AAX3WMV0_METEX</name>
<dbReference type="RefSeq" id="WP_283536402.1">
    <property type="nucleotide sequence ID" value="NZ_CP073634.1"/>
</dbReference>
<gene>
    <name evidence="2" type="ORF">KEC54_28625</name>
</gene>
<dbReference type="EMBL" id="CP073634">
    <property type="protein sequence ID" value="WHQ72908.1"/>
    <property type="molecule type" value="Genomic_DNA"/>
</dbReference>
<feature type="chain" id="PRO_5043915159" evidence="1">
    <location>
        <begin position="24"/>
        <end position="342"/>
    </location>
</feature>
<geneLocation type="plasmid" evidence="2 3">
    <name>pME152</name>
</geneLocation>
<organism evidence="2 3">
    <name type="scientific">Methylorubrum extorquens</name>
    <name type="common">Methylobacterium dichloromethanicum</name>
    <name type="synonym">Methylobacterium extorquens</name>
    <dbReference type="NCBI Taxonomy" id="408"/>
    <lineage>
        <taxon>Bacteria</taxon>
        <taxon>Pseudomonadati</taxon>
        <taxon>Pseudomonadota</taxon>
        <taxon>Alphaproteobacteria</taxon>
        <taxon>Hyphomicrobiales</taxon>
        <taxon>Methylobacteriaceae</taxon>
        <taxon>Methylorubrum</taxon>
    </lineage>
</organism>
<reference evidence="2" key="1">
    <citation type="journal article" date="2022" name="Biotechnol. Bioprocess Eng.">
        <title>Pan-genome Analysis Reveals Comparative Genomic Features of Central Metabolic Pathways in Methylorubrum extorquens.</title>
        <authorList>
            <person name="Lee G.M."/>
            <person name="Scott-Nevros Z.K."/>
            <person name="Lee S.-M."/>
            <person name="Kim D."/>
        </authorList>
    </citation>
    <scope>NUCLEOTIDE SEQUENCE</scope>
    <source>
        <strain evidence="2">ATCC 55366</strain>
        <plasmid evidence="2">pME152</plasmid>
    </source>
</reference>
<evidence type="ECO:0000313" key="2">
    <source>
        <dbReference type="EMBL" id="WHQ72908.1"/>
    </source>
</evidence>
<dbReference type="AlphaFoldDB" id="A0AAX3WMV0"/>
<accession>A0AAX3WMV0</accession>
<protein>
    <submittedName>
        <fullName evidence="2">Transporter</fullName>
    </submittedName>
</protein>
<proteinExistence type="predicted"/>
<sequence>MKKNLVAGALALSLGVTATAASAQTTTAPGELVGLAAGAPLPEGIYAINTFFYRAPDAPVTSAPLDVAVNIPVMIWATPFVPFGGRVEILVAAPTVMTFSRTGGPSAFRDTSINVGTLVGGIWAFDLGGGFGVSLLGAVHLNELNGGRGVLVTNAGAFAAAPVLPHLASNTYRAGIAGSYTADGWNITANLTGNFYDSPATFSGNNTFGTRGPFNISDALNLDLTATKKFDLFREGKAKFEFGAIGYGTVNLNAGLTRFAGVPFNATTNPLIGRGGRFALGGLIGYDFGPFTAQAYVARDVVSSARDALGREIDNTEGWFRLIVPLYTPASASVPAPIVRKY</sequence>
<dbReference type="Proteomes" id="UP001223720">
    <property type="component" value="Plasmid pME152"/>
</dbReference>